<dbReference type="InterPro" id="IPR013641">
    <property type="entry name" value="KTI12/PSTK"/>
</dbReference>
<evidence type="ECO:0000313" key="5">
    <source>
        <dbReference type="EMBL" id="KDR19459.1"/>
    </source>
</evidence>
<protein>
    <recommendedName>
        <fullName evidence="4">Protein KTI12 homolog</fullName>
    </recommendedName>
</protein>
<dbReference type="InterPro" id="IPR027417">
    <property type="entry name" value="P-loop_NTPase"/>
</dbReference>
<dbReference type="GO" id="GO:0006357">
    <property type="term" value="P:regulation of transcription by RNA polymerase II"/>
    <property type="evidence" value="ECO:0007669"/>
    <property type="project" value="UniProtKB-ARBA"/>
</dbReference>
<dbReference type="Gene3D" id="3.40.50.300">
    <property type="entry name" value="P-loop containing nucleotide triphosphate hydrolases"/>
    <property type="match status" value="1"/>
</dbReference>
<dbReference type="GO" id="GO:0006400">
    <property type="term" value="P:tRNA modification"/>
    <property type="evidence" value="ECO:0007669"/>
    <property type="project" value="UniProtKB-ARBA"/>
</dbReference>
<comment type="similarity">
    <text evidence="3">Belongs to the KTI12 family.</text>
</comment>
<dbReference type="EMBL" id="KK852650">
    <property type="protein sequence ID" value="KDR19459.1"/>
    <property type="molecule type" value="Genomic_DNA"/>
</dbReference>
<dbReference type="eggNOG" id="KOG3062">
    <property type="taxonomic scope" value="Eukaryota"/>
</dbReference>
<evidence type="ECO:0000256" key="1">
    <source>
        <dbReference type="ARBA" id="ARBA00022741"/>
    </source>
</evidence>
<dbReference type="STRING" id="136037.A0A067RGR5"/>
<accession>A0A067RGR5</accession>
<dbReference type="InParanoid" id="A0A067RGR5"/>
<evidence type="ECO:0000313" key="6">
    <source>
        <dbReference type="Proteomes" id="UP000027135"/>
    </source>
</evidence>
<dbReference type="PANTHER" id="PTHR12435">
    <property type="match status" value="1"/>
</dbReference>
<keyword evidence="1" id="KW-0547">Nucleotide-binding</keyword>
<gene>
    <name evidence="5" type="ORF">L798_06827</name>
</gene>
<proteinExistence type="inferred from homology"/>
<keyword evidence="6" id="KW-1185">Reference proteome</keyword>
<dbReference type="Pfam" id="PF08433">
    <property type="entry name" value="KTI12"/>
    <property type="match status" value="1"/>
</dbReference>
<reference evidence="5 6" key="1">
    <citation type="journal article" date="2014" name="Nat. Commun.">
        <title>Molecular traces of alternative social organization in a termite genome.</title>
        <authorList>
            <person name="Terrapon N."/>
            <person name="Li C."/>
            <person name="Robertson H.M."/>
            <person name="Ji L."/>
            <person name="Meng X."/>
            <person name="Booth W."/>
            <person name="Chen Z."/>
            <person name="Childers C.P."/>
            <person name="Glastad K.M."/>
            <person name="Gokhale K."/>
            <person name="Gowin J."/>
            <person name="Gronenberg W."/>
            <person name="Hermansen R.A."/>
            <person name="Hu H."/>
            <person name="Hunt B.G."/>
            <person name="Huylmans A.K."/>
            <person name="Khalil S.M."/>
            <person name="Mitchell R.D."/>
            <person name="Munoz-Torres M.C."/>
            <person name="Mustard J.A."/>
            <person name="Pan H."/>
            <person name="Reese J.T."/>
            <person name="Scharf M.E."/>
            <person name="Sun F."/>
            <person name="Vogel H."/>
            <person name="Xiao J."/>
            <person name="Yang W."/>
            <person name="Yang Z."/>
            <person name="Yang Z."/>
            <person name="Zhou J."/>
            <person name="Zhu J."/>
            <person name="Brent C.S."/>
            <person name="Elsik C.G."/>
            <person name="Goodisman M.A."/>
            <person name="Liberles D.A."/>
            <person name="Roe R.M."/>
            <person name="Vargo E.L."/>
            <person name="Vilcinskas A."/>
            <person name="Wang J."/>
            <person name="Bornberg-Bauer E."/>
            <person name="Korb J."/>
            <person name="Zhang G."/>
            <person name="Liebig J."/>
        </authorList>
    </citation>
    <scope>NUCLEOTIDE SEQUENCE [LARGE SCALE GENOMIC DNA]</scope>
    <source>
        <tissue evidence="5">Whole organism</tissue>
    </source>
</reference>
<keyword evidence="2" id="KW-0067">ATP-binding</keyword>
<sequence length="281" mass="31774">MPLILITGIPSSGKSTRALQIKSFFEDVHEKTVFLVNENGIIAANGTEKNVLFLDATKEKQIRGLVMSEAQRLINREDVVIIDAGNYIKGYRYELYCMSKANKTTQCTVHCEVPLNTAWEWNSMREKEDDRYTQETFDALTMRFEPPDSRNRWDSPLFTVLPGDKVPTDDMYGVLFERNAPPPNQSTQCAPLSSTNFLYEMDKITLDVVSAILSAQKLGLEGEVKIPGYKDCVLLTNGANMTAAQLTRLRRQFLAYTKLHPTNDISKIGSLFVQFLNTSLR</sequence>
<dbReference type="SUPFAM" id="SSF52540">
    <property type="entry name" value="P-loop containing nucleoside triphosphate hydrolases"/>
    <property type="match status" value="1"/>
</dbReference>
<dbReference type="FunFam" id="3.40.50.300:FF:000827">
    <property type="entry name" value="KTI12 chromatin-associated homolog"/>
    <property type="match status" value="1"/>
</dbReference>
<organism evidence="5 6">
    <name type="scientific">Zootermopsis nevadensis</name>
    <name type="common">Dampwood termite</name>
    <dbReference type="NCBI Taxonomy" id="136037"/>
    <lineage>
        <taxon>Eukaryota</taxon>
        <taxon>Metazoa</taxon>
        <taxon>Ecdysozoa</taxon>
        <taxon>Arthropoda</taxon>
        <taxon>Hexapoda</taxon>
        <taxon>Insecta</taxon>
        <taxon>Pterygota</taxon>
        <taxon>Neoptera</taxon>
        <taxon>Polyneoptera</taxon>
        <taxon>Dictyoptera</taxon>
        <taxon>Blattodea</taxon>
        <taxon>Blattoidea</taxon>
        <taxon>Termitoidae</taxon>
        <taxon>Termopsidae</taxon>
        <taxon>Zootermopsis</taxon>
    </lineage>
</organism>
<dbReference type="Proteomes" id="UP000027135">
    <property type="component" value="Unassembled WGS sequence"/>
</dbReference>
<name>A0A067RGR5_ZOONE</name>
<evidence type="ECO:0000256" key="4">
    <source>
        <dbReference type="ARBA" id="ARBA00026170"/>
    </source>
</evidence>
<dbReference type="OrthoDB" id="9972657at2759"/>
<evidence type="ECO:0000256" key="3">
    <source>
        <dbReference type="ARBA" id="ARBA00025768"/>
    </source>
</evidence>
<evidence type="ECO:0000256" key="2">
    <source>
        <dbReference type="ARBA" id="ARBA00022840"/>
    </source>
</evidence>
<dbReference type="GO" id="GO:0005524">
    <property type="term" value="F:ATP binding"/>
    <property type="evidence" value="ECO:0007669"/>
    <property type="project" value="UniProtKB-KW"/>
</dbReference>
<dbReference type="FunCoup" id="A0A067RGR5">
    <property type="interactions" value="893"/>
</dbReference>
<dbReference type="OMA" id="THSRWDK"/>
<dbReference type="AlphaFoldDB" id="A0A067RGR5"/>